<dbReference type="Proteomes" id="UP000179807">
    <property type="component" value="Unassembled WGS sequence"/>
</dbReference>
<dbReference type="EMBL" id="MLAK01001371">
    <property type="protein sequence ID" value="OHS93762.1"/>
    <property type="molecule type" value="Genomic_DNA"/>
</dbReference>
<feature type="domain" description="MINDY deubiquitinase" evidence="2">
    <location>
        <begin position="24"/>
        <end position="274"/>
    </location>
</feature>
<sequence length="345" mass="39145">MSDLSSSSYFPNSSTTRRNGHGAVFATKGMYFPKFKKRINILLQHRDGPCLLIAIFNTLILKGVVSIESGVYSASTIIDMIQNINLHVHGLKKVLNGYFVNPSFSSCCDFIDYPKFLSKLNIQLVHAMVPEKNHKHLELIKNYSYDTLQVRLITLINHDSMIKQSMSNGGAHKKSMNSTDDFYKNNLADEIKVLKTWNTRLNRQVTNFGISEIEKQIQEGDAQIFFRNAHFACIYKHCGHVYSLITCKGLAAAHCAWHSLPNASGDFTYFDENFTQTVCNPWETALENIKTTKEDGSPERMKNDKKKKNKEGSKKNKKGKKNGDKKEKKKKTENSSSKKNDCLIA</sequence>
<dbReference type="RefSeq" id="XP_068346899.1">
    <property type="nucleotide sequence ID" value="XM_068496099.1"/>
</dbReference>
<dbReference type="PANTHER" id="PTHR18063">
    <property type="entry name" value="NF-E2 INDUCIBLE PROTEIN"/>
    <property type="match status" value="1"/>
</dbReference>
<dbReference type="InterPro" id="IPR033979">
    <property type="entry name" value="MINDY_domain"/>
</dbReference>
<dbReference type="AlphaFoldDB" id="A0A1J4J334"/>
<dbReference type="GO" id="GO:0071108">
    <property type="term" value="P:protein K48-linked deubiquitination"/>
    <property type="evidence" value="ECO:0007669"/>
    <property type="project" value="TreeGrafter"/>
</dbReference>
<dbReference type="GO" id="GO:0004843">
    <property type="term" value="F:cysteine-type deubiquitinase activity"/>
    <property type="evidence" value="ECO:0007669"/>
    <property type="project" value="InterPro"/>
</dbReference>
<dbReference type="GO" id="GO:0005829">
    <property type="term" value="C:cytosol"/>
    <property type="evidence" value="ECO:0007669"/>
    <property type="project" value="TreeGrafter"/>
</dbReference>
<evidence type="ECO:0000259" key="2">
    <source>
        <dbReference type="Pfam" id="PF04424"/>
    </source>
</evidence>
<dbReference type="Pfam" id="PF04424">
    <property type="entry name" value="MINDY_DUB"/>
    <property type="match status" value="1"/>
</dbReference>
<gene>
    <name evidence="3" type="ORF">TRFO_11549</name>
</gene>
<evidence type="ECO:0000313" key="4">
    <source>
        <dbReference type="Proteomes" id="UP000179807"/>
    </source>
</evidence>
<keyword evidence="4" id="KW-1185">Reference proteome</keyword>
<protein>
    <recommendedName>
        <fullName evidence="2">MINDY deubiquitinase domain-containing protein</fullName>
    </recommendedName>
</protein>
<reference evidence="3" key="1">
    <citation type="submission" date="2016-10" db="EMBL/GenBank/DDBJ databases">
        <authorList>
            <person name="Benchimol M."/>
            <person name="Almeida L.G."/>
            <person name="Vasconcelos A.T."/>
            <person name="Perreira-Neves A."/>
            <person name="Rosa I.A."/>
            <person name="Tasca T."/>
            <person name="Bogo M.R."/>
            <person name="de Souza W."/>
        </authorList>
    </citation>
    <scope>NUCLEOTIDE SEQUENCE [LARGE SCALE GENOMIC DNA]</scope>
    <source>
        <strain evidence="3">K</strain>
    </source>
</reference>
<feature type="compositionally biased region" description="Basic and acidic residues" evidence="1">
    <location>
        <begin position="321"/>
        <end position="345"/>
    </location>
</feature>
<dbReference type="InterPro" id="IPR007518">
    <property type="entry name" value="MINDY"/>
</dbReference>
<organism evidence="3 4">
    <name type="scientific">Tritrichomonas foetus</name>
    <dbReference type="NCBI Taxonomy" id="1144522"/>
    <lineage>
        <taxon>Eukaryota</taxon>
        <taxon>Metamonada</taxon>
        <taxon>Parabasalia</taxon>
        <taxon>Tritrichomonadida</taxon>
        <taxon>Tritrichomonadidae</taxon>
        <taxon>Tritrichomonas</taxon>
    </lineage>
</organism>
<evidence type="ECO:0000313" key="3">
    <source>
        <dbReference type="EMBL" id="OHS93762.1"/>
    </source>
</evidence>
<dbReference type="OrthoDB" id="10261212at2759"/>
<evidence type="ECO:0000256" key="1">
    <source>
        <dbReference type="SAM" id="MobiDB-lite"/>
    </source>
</evidence>
<feature type="region of interest" description="Disordered" evidence="1">
    <location>
        <begin position="290"/>
        <end position="345"/>
    </location>
</feature>
<dbReference type="GeneID" id="94830803"/>
<dbReference type="GO" id="GO:0016807">
    <property type="term" value="F:cysteine-type carboxypeptidase activity"/>
    <property type="evidence" value="ECO:0007669"/>
    <property type="project" value="TreeGrafter"/>
</dbReference>
<accession>A0A1J4J334</accession>
<feature type="compositionally biased region" description="Basic residues" evidence="1">
    <location>
        <begin position="303"/>
        <end position="320"/>
    </location>
</feature>
<dbReference type="GO" id="GO:0071944">
    <property type="term" value="C:cell periphery"/>
    <property type="evidence" value="ECO:0007669"/>
    <property type="project" value="TreeGrafter"/>
</dbReference>
<dbReference type="VEuPathDB" id="TrichDB:TRFO_11549"/>
<dbReference type="GO" id="GO:1990380">
    <property type="term" value="F:K48-linked deubiquitinase activity"/>
    <property type="evidence" value="ECO:0007669"/>
    <property type="project" value="InterPro"/>
</dbReference>
<comment type="caution">
    <text evidence="3">The sequence shown here is derived from an EMBL/GenBank/DDBJ whole genome shotgun (WGS) entry which is preliminary data.</text>
</comment>
<proteinExistence type="predicted"/>
<name>A0A1J4J334_9EUKA</name>
<dbReference type="PANTHER" id="PTHR18063:SF6">
    <property type="entry name" value="UBIQUITIN CARBOXYL-TERMINAL HYDROLASE"/>
    <property type="match status" value="1"/>
</dbReference>
<feature type="compositionally biased region" description="Basic and acidic residues" evidence="1">
    <location>
        <begin position="290"/>
        <end position="302"/>
    </location>
</feature>